<accession>S8AJ58</accession>
<proteinExistence type="predicted"/>
<dbReference type="HOGENOM" id="CLU_3434166_0_0_1"/>
<evidence type="ECO:0000313" key="1">
    <source>
        <dbReference type="EMBL" id="EPS25803.1"/>
    </source>
</evidence>
<protein>
    <submittedName>
        <fullName evidence="1">Uncharacterized protein</fullName>
    </submittedName>
</protein>
<name>S8AJ58_PENO1</name>
<organism evidence="1 2">
    <name type="scientific">Penicillium oxalicum (strain 114-2 / CGMCC 5302)</name>
    <name type="common">Penicillium decumbens</name>
    <dbReference type="NCBI Taxonomy" id="933388"/>
    <lineage>
        <taxon>Eukaryota</taxon>
        <taxon>Fungi</taxon>
        <taxon>Dikarya</taxon>
        <taxon>Ascomycota</taxon>
        <taxon>Pezizomycotina</taxon>
        <taxon>Eurotiomycetes</taxon>
        <taxon>Eurotiomycetidae</taxon>
        <taxon>Eurotiales</taxon>
        <taxon>Aspergillaceae</taxon>
        <taxon>Penicillium</taxon>
    </lineage>
</organism>
<dbReference type="Proteomes" id="UP000019376">
    <property type="component" value="Unassembled WGS sequence"/>
</dbReference>
<dbReference type="EMBL" id="KB644408">
    <property type="protein sequence ID" value="EPS25803.1"/>
    <property type="molecule type" value="Genomic_DNA"/>
</dbReference>
<sequence>MCAARDMNLDTKKVA</sequence>
<keyword evidence="2" id="KW-1185">Reference proteome</keyword>
<reference evidence="1 2" key="1">
    <citation type="journal article" date="2013" name="PLoS ONE">
        <title>Genomic and secretomic analyses reveal unique features of the lignocellulolytic enzyme system of Penicillium decumbens.</title>
        <authorList>
            <person name="Liu G."/>
            <person name="Zhang L."/>
            <person name="Wei X."/>
            <person name="Zou G."/>
            <person name="Qin Y."/>
            <person name="Ma L."/>
            <person name="Li J."/>
            <person name="Zheng H."/>
            <person name="Wang S."/>
            <person name="Wang C."/>
            <person name="Xun L."/>
            <person name="Zhao G.-P."/>
            <person name="Zhou Z."/>
            <person name="Qu Y."/>
        </authorList>
    </citation>
    <scope>NUCLEOTIDE SEQUENCE [LARGE SCALE GENOMIC DNA]</scope>
    <source>
        <strain evidence="2">114-2 / CGMCC 5302</strain>
    </source>
</reference>
<evidence type="ECO:0000313" key="2">
    <source>
        <dbReference type="Proteomes" id="UP000019376"/>
    </source>
</evidence>
<gene>
    <name evidence="1" type="ORF">PDE_00739</name>
</gene>